<evidence type="ECO:0000313" key="4">
    <source>
        <dbReference type="EMBL" id="KAL2039374.1"/>
    </source>
</evidence>
<keyword evidence="2" id="KW-0663">Pyridoxal phosphate</keyword>
<proteinExistence type="inferred from homology"/>
<dbReference type="SUPFAM" id="SSF53383">
    <property type="entry name" value="PLP-dependent transferases"/>
    <property type="match status" value="1"/>
</dbReference>
<dbReference type="PANTHER" id="PTHR43795">
    <property type="entry name" value="BIFUNCTIONAL ASPARTATE AMINOTRANSFERASE AND GLUTAMATE/ASPARTATE-PREPHENATE AMINOTRANSFERASE-RELATED"/>
    <property type="match status" value="1"/>
</dbReference>
<dbReference type="InterPro" id="IPR015422">
    <property type="entry name" value="PyrdxlP-dep_Trfase_small"/>
</dbReference>
<dbReference type="PANTHER" id="PTHR43795:SF39">
    <property type="entry name" value="AMINOTRANSFERASE CLASS I_CLASSII DOMAIN-CONTAINING PROTEIN"/>
    <property type="match status" value="1"/>
</dbReference>
<dbReference type="Proteomes" id="UP001590950">
    <property type="component" value="Unassembled WGS sequence"/>
</dbReference>
<dbReference type="EMBL" id="JBEFKJ010000026">
    <property type="protein sequence ID" value="KAL2039374.1"/>
    <property type="molecule type" value="Genomic_DNA"/>
</dbReference>
<dbReference type="CDD" id="cd00609">
    <property type="entry name" value="AAT_like"/>
    <property type="match status" value="1"/>
</dbReference>
<keyword evidence="5" id="KW-1185">Reference proteome</keyword>
<comment type="similarity">
    <text evidence="1">Belongs to the class-I pyridoxal-phosphate-dependent aminotransferase family.</text>
</comment>
<accession>A0ABR4A0A9</accession>
<dbReference type="InterPro" id="IPR004838">
    <property type="entry name" value="NHTrfase_class1_PyrdxlP-BS"/>
</dbReference>
<dbReference type="Gene3D" id="3.90.1150.10">
    <property type="entry name" value="Aspartate Aminotransferase, domain 1"/>
    <property type="match status" value="1"/>
</dbReference>
<name>A0ABR4A0A9_9LECA</name>
<dbReference type="Pfam" id="PF00155">
    <property type="entry name" value="Aminotran_1_2"/>
    <property type="match status" value="1"/>
</dbReference>
<evidence type="ECO:0000313" key="5">
    <source>
        <dbReference type="Proteomes" id="UP001590950"/>
    </source>
</evidence>
<dbReference type="Gene3D" id="3.40.640.10">
    <property type="entry name" value="Type I PLP-dependent aspartate aminotransferase-like (Major domain)"/>
    <property type="match status" value="1"/>
</dbReference>
<evidence type="ECO:0000259" key="3">
    <source>
        <dbReference type="Pfam" id="PF00155"/>
    </source>
</evidence>
<protein>
    <recommendedName>
        <fullName evidence="3">Aminotransferase class I/classII large domain-containing protein</fullName>
    </recommendedName>
</protein>
<feature type="domain" description="Aminotransferase class I/classII large" evidence="3">
    <location>
        <begin position="82"/>
        <end position="427"/>
    </location>
</feature>
<evidence type="ECO:0000256" key="1">
    <source>
        <dbReference type="ARBA" id="ARBA00007441"/>
    </source>
</evidence>
<evidence type="ECO:0000256" key="2">
    <source>
        <dbReference type="ARBA" id="ARBA00022898"/>
    </source>
</evidence>
<sequence>MMATSPNVTSLSSRGSELTELGKGWDNCKTFFADPYHPDTNPDGLLNMGLAENYMMLQEAADFANKNFKIETTEIGYGSGFWGSLRLRKAMAKHINRYFRPFKDVAPERLLFANGVTALCSMLGQTICDAGDAVLLSCPCYQAFKGDLEVEAKVGCQHVKFGEVDQFTFEAVSKYEEALEAAKQKGTKIKALILCHPHNPLGRCYTREALIGYMKLCEKYKIHLLADEIYALSVYEVPDPNAVKFESILSIDTDQYIHPDYLHLLYGMAKDMAAGGIRLGCVYSRNEELMRAMGTLSMFHWSGNANEHIGILMLEDEEWMNNFLRVSRERLAARSRMVRKMLDDVGIKYYLGANAGVFLWLDLREFLPPENSADEDPWARETALTERLVKNKVLITNGHFMFAEEPGFYRLIFSQEERVVKEGLRRIMQALKSTRREDRGRDNLHNPDIEIASDHSIKAGWPVVHCPGCACKTPGGRQEERKSDYSRTVEEISNESLRQQYVMA</sequence>
<dbReference type="PRINTS" id="PR00753">
    <property type="entry name" value="ACCSYNTHASE"/>
</dbReference>
<comment type="caution">
    <text evidence="4">The sequence shown here is derived from an EMBL/GenBank/DDBJ whole genome shotgun (WGS) entry which is preliminary data.</text>
</comment>
<organism evidence="4 5">
    <name type="scientific">Stereocaulon virgatum</name>
    <dbReference type="NCBI Taxonomy" id="373712"/>
    <lineage>
        <taxon>Eukaryota</taxon>
        <taxon>Fungi</taxon>
        <taxon>Dikarya</taxon>
        <taxon>Ascomycota</taxon>
        <taxon>Pezizomycotina</taxon>
        <taxon>Lecanoromycetes</taxon>
        <taxon>OSLEUM clade</taxon>
        <taxon>Lecanoromycetidae</taxon>
        <taxon>Lecanorales</taxon>
        <taxon>Lecanorineae</taxon>
        <taxon>Stereocaulaceae</taxon>
        <taxon>Stereocaulon</taxon>
    </lineage>
</organism>
<dbReference type="InterPro" id="IPR015421">
    <property type="entry name" value="PyrdxlP-dep_Trfase_major"/>
</dbReference>
<reference evidence="4 5" key="1">
    <citation type="submission" date="2024-09" db="EMBL/GenBank/DDBJ databases">
        <title>Rethinking Asexuality: The Enigmatic Case of Functional Sexual Genes in Lepraria (Stereocaulaceae).</title>
        <authorList>
            <person name="Doellman M."/>
            <person name="Sun Y."/>
            <person name="Barcenas-Pena A."/>
            <person name="Lumbsch H.T."/>
            <person name="Grewe F."/>
        </authorList>
    </citation>
    <scope>NUCLEOTIDE SEQUENCE [LARGE SCALE GENOMIC DNA]</scope>
    <source>
        <strain evidence="4 5">Mercado 3170</strain>
    </source>
</reference>
<dbReference type="InterPro" id="IPR050478">
    <property type="entry name" value="Ethylene_sulfur-biosynth"/>
</dbReference>
<gene>
    <name evidence="4" type="ORF">N7G274_008042</name>
</gene>
<dbReference type="PROSITE" id="PS00105">
    <property type="entry name" value="AA_TRANSFER_CLASS_1"/>
    <property type="match status" value="1"/>
</dbReference>
<dbReference type="InterPro" id="IPR004839">
    <property type="entry name" value="Aminotransferase_I/II_large"/>
</dbReference>
<dbReference type="InterPro" id="IPR015424">
    <property type="entry name" value="PyrdxlP-dep_Trfase"/>
</dbReference>